<dbReference type="PANTHER" id="PTHR11178">
    <property type="entry name" value="IRON-SULFUR CLUSTER SCAFFOLD PROTEIN NFU-RELATED"/>
    <property type="match status" value="1"/>
</dbReference>
<keyword evidence="8 13" id="KW-1133">Transmembrane helix</keyword>
<feature type="region of interest" description="Disordered" evidence="12">
    <location>
        <begin position="251"/>
        <end position="272"/>
    </location>
</feature>
<evidence type="ECO:0000256" key="3">
    <source>
        <dbReference type="ARBA" id="ARBA00022448"/>
    </source>
</evidence>
<protein>
    <recommendedName>
        <fullName evidence="14">SMP-LTD domain-containing protein</fullName>
    </recommendedName>
</protein>
<dbReference type="InterPro" id="IPR031468">
    <property type="entry name" value="SMP_LBD"/>
</dbReference>
<dbReference type="GO" id="GO:0008289">
    <property type="term" value="F:lipid binding"/>
    <property type="evidence" value="ECO:0007669"/>
    <property type="project" value="UniProtKB-KW"/>
</dbReference>
<keyword evidence="9" id="KW-0445">Lipid transport</keyword>
<feature type="compositionally biased region" description="Low complexity" evidence="12">
    <location>
        <begin position="261"/>
        <end position="271"/>
    </location>
</feature>
<organism evidence="15 16">
    <name type="scientific">Lagenidium giganteum</name>
    <dbReference type="NCBI Taxonomy" id="4803"/>
    <lineage>
        <taxon>Eukaryota</taxon>
        <taxon>Sar</taxon>
        <taxon>Stramenopiles</taxon>
        <taxon>Oomycota</taxon>
        <taxon>Peronosporomycetes</taxon>
        <taxon>Pythiales</taxon>
        <taxon>Pythiaceae</taxon>
    </lineage>
</organism>
<evidence type="ECO:0000256" key="11">
    <source>
        <dbReference type="ARBA" id="ARBA00023136"/>
    </source>
</evidence>
<evidence type="ECO:0000313" key="15">
    <source>
        <dbReference type="EMBL" id="DAZ92582.1"/>
    </source>
</evidence>
<dbReference type="SMART" id="SM00932">
    <property type="entry name" value="Nfu_N"/>
    <property type="match status" value="1"/>
</dbReference>
<dbReference type="Pfam" id="PF17047">
    <property type="entry name" value="SMP_LBD"/>
    <property type="match status" value="1"/>
</dbReference>
<dbReference type="EMBL" id="DAKRPA010000435">
    <property type="protein sequence ID" value="DAZ92582.1"/>
    <property type="molecule type" value="Genomic_DNA"/>
</dbReference>
<evidence type="ECO:0000256" key="2">
    <source>
        <dbReference type="ARBA" id="ARBA00006420"/>
    </source>
</evidence>
<dbReference type="GO" id="GO:0006869">
    <property type="term" value="P:lipid transport"/>
    <property type="evidence" value="ECO:0007669"/>
    <property type="project" value="UniProtKB-KW"/>
</dbReference>
<reference evidence="15" key="2">
    <citation type="journal article" date="2023" name="Microbiol Resour">
        <title>Decontamination and Annotation of the Draft Genome Sequence of the Oomycete Lagenidium giganteum ARSEF 373.</title>
        <authorList>
            <person name="Morgan W.R."/>
            <person name="Tartar A."/>
        </authorList>
    </citation>
    <scope>NUCLEOTIDE SEQUENCE</scope>
    <source>
        <strain evidence="15">ARSEF 373</strain>
    </source>
</reference>
<gene>
    <name evidence="15" type="ORF">N0F65_012812</name>
</gene>
<feature type="compositionally biased region" description="Low complexity" evidence="12">
    <location>
        <begin position="179"/>
        <end position="190"/>
    </location>
</feature>
<dbReference type="InterPro" id="IPR001075">
    <property type="entry name" value="NIF_FeS_clus_asmbl_NifU_C"/>
</dbReference>
<dbReference type="GO" id="GO:0051536">
    <property type="term" value="F:iron-sulfur cluster binding"/>
    <property type="evidence" value="ECO:0007669"/>
    <property type="project" value="InterPro"/>
</dbReference>
<evidence type="ECO:0000256" key="9">
    <source>
        <dbReference type="ARBA" id="ARBA00023055"/>
    </source>
</evidence>
<dbReference type="Proteomes" id="UP001146120">
    <property type="component" value="Unassembled WGS sequence"/>
</dbReference>
<dbReference type="GO" id="GO:0005739">
    <property type="term" value="C:mitochondrion"/>
    <property type="evidence" value="ECO:0007669"/>
    <property type="project" value="TreeGrafter"/>
</dbReference>
<evidence type="ECO:0000256" key="12">
    <source>
        <dbReference type="SAM" id="MobiDB-lite"/>
    </source>
</evidence>
<evidence type="ECO:0000256" key="8">
    <source>
        <dbReference type="ARBA" id="ARBA00022989"/>
    </source>
</evidence>
<dbReference type="GO" id="GO:0016226">
    <property type="term" value="P:iron-sulfur cluster assembly"/>
    <property type="evidence" value="ECO:0007669"/>
    <property type="project" value="InterPro"/>
</dbReference>
<dbReference type="FunFam" id="3.30.300.130:FF:000001">
    <property type="entry name" value="NFU1 iron-sulfur cluster scaffold"/>
    <property type="match status" value="1"/>
</dbReference>
<comment type="caution">
    <text evidence="15">The sequence shown here is derived from an EMBL/GenBank/DDBJ whole genome shotgun (WGS) entry which is preliminary data.</text>
</comment>
<keyword evidence="11 13" id="KW-0472">Membrane</keyword>
<dbReference type="InterPro" id="IPR039010">
    <property type="entry name" value="Synaptotagmin_SMP"/>
</dbReference>
<dbReference type="AlphaFoldDB" id="A0AAV2YBV8"/>
<dbReference type="PANTHER" id="PTHR11178:SF1">
    <property type="entry name" value="NFU1 IRON-SULFUR CLUSTER SCAFFOLD HOMOLOG, MITOCHONDRIAL"/>
    <property type="match status" value="1"/>
</dbReference>
<evidence type="ECO:0000259" key="14">
    <source>
        <dbReference type="PROSITE" id="PS51847"/>
    </source>
</evidence>
<dbReference type="Gene3D" id="3.30.300.130">
    <property type="entry name" value="Fe-S cluster assembly (FSCA)"/>
    <property type="match status" value="1"/>
</dbReference>
<dbReference type="FunFam" id="3.30.1370.70:FF:000001">
    <property type="entry name" value="NifU-like protein 4, mitochondrial"/>
    <property type="match status" value="1"/>
</dbReference>
<sequence>MNDADAKGNSAYKLLDRLSGGSASQRKASLDRDVIEGLIGMRAKKPRRRVKTLKMLKRAVYIVADARKPSLDVYKCVLLLKMDGNESKSELLYVLSLAGALLSFESDDDNIVMEKCFCVEVKTWKKKSTVFFKPQGFIFFEEDQARMLLWVKCIHLAIKKASTSTLFERDLFQRSATSNTSNASDSVVTNDSDDSGELRDLEPEVDENERKSSRPTIITTDPGVVASPVDPASRDTKASFNRLFSAPKLHIKSPRRCSDAPPTTKKSTPTSLRERAALLSPKFMSSLNLVKPKGLPQAKPVTNAAKVGAGADLPDNGAGENSSASIPDMLRKRNHSVPVVPMAADPAPLVQAQASVERAKESARARALEQQKKEEQLLLTTDVDGSTNTPLERRIFVSLHRAGLLSLALVAGVYSWSVFLPLAAVGAFVHLHAREPEYRCAVLASITVYACSAIQSSLGLSAILVILYAWSFADFKQARRIRRIEIADLQREEQLANFAHVDLPNWLRQPDVDRVEWLNKVFTTGWPYLKTAIRNSLLWNLNPLLDSQKPTFMSSLALVRVDLGDRTPQICGVRFVAANAATDEVTLDIEVRIVTDETFVAQLRMVTSLGAAAVVSLHDLWLVGTLRVTLNPLCVDWPCFSALSLSFTTRPYFDFSLTAAKINLANVPFASEWLQTFLHDLLIDYFVWPKVMHLTLGQCLHHVPEASLRDHKAINDLDTAIATMRLTLLMSTARAVQRTAARHVQLHATRALHANAAASSSRGAAALLRARQPFGSRFGAVRTMFIQTEATPNPQSLKFLPGKEVLDERFTTGVDFTPGSDEVRRSSLAKKLFQIEGITRVFFGKDFISVTKHEDEDWDALRAEIFSTIMDFYASGEVIMSDEPIITDTTILPDDDEVVAMIKELLETRIRPSVQEDGGDIFYKGFNEETGIVQLQLAGSCAGCPSSSVTLKNGVENMLKHYIPEVRGIEEVEDEELKKINMNEFRTLEEKLRAAGIPSE</sequence>
<keyword evidence="16" id="KW-1185">Reference proteome</keyword>
<name>A0AAV2YBV8_9STRA</name>
<keyword evidence="4 13" id="KW-0812">Transmembrane</keyword>
<dbReference type="PROSITE" id="PS51847">
    <property type="entry name" value="SMP"/>
    <property type="match status" value="1"/>
</dbReference>
<keyword evidence="5" id="KW-0479">Metal-binding</keyword>
<keyword evidence="7" id="KW-0106">Calcium</keyword>
<evidence type="ECO:0000313" key="16">
    <source>
        <dbReference type="Proteomes" id="UP001146120"/>
    </source>
</evidence>
<dbReference type="Gene3D" id="3.30.1370.70">
    <property type="entry name" value="Scaffold protein Nfu/NifU, N-terminal domain"/>
    <property type="match status" value="1"/>
</dbReference>
<feature type="transmembrane region" description="Helical" evidence="13">
    <location>
        <begin position="404"/>
        <end position="429"/>
    </location>
</feature>
<keyword evidence="10" id="KW-0446">Lipid-binding</keyword>
<evidence type="ECO:0000256" key="10">
    <source>
        <dbReference type="ARBA" id="ARBA00023121"/>
    </source>
</evidence>
<feature type="region of interest" description="Disordered" evidence="12">
    <location>
        <begin position="179"/>
        <end position="233"/>
    </location>
</feature>
<evidence type="ECO:0000256" key="4">
    <source>
        <dbReference type="ARBA" id="ARBA00022692"/>
    </source>
</evidence>
<dbReference type="Pfam" id="PF01106">
    <property type="entry name" value="NifU"/>
    <property type="match status" value="1"/>
</dbReference>
<reference evidence="15" key="1">
    <citation type="submission" date="2022-11" db="EMBL/GenBank/DDBJ databases">
        <authorList>
            <person name="Morgan W.R."/>
            <person name="Tartar A."/>
        </authorList>
    </citation>
    <scope>NUCLEOTIDE SEQUENCE</scope>
    <source>
        <strain evidence="15">ARSEF 373</strain>
    </source>
</reference>
<dbReference type="SUPFAM" id="SSF117916">
    <property type="entry name" value="Fe-S cluster assembly (FSCA) domain-like"/>
    <property type="match status" value="1"/>
</dbReference>
<evidence type="ECO:0000256" key="6">
    <source>
        <dbReference type="ARBA" id="ARBA00022737"/>
    </source>
</evidence>
<dbReference type="Pfam" id="PF08712">
    <property type="entry name" value="Nfu_N"/>
    <property type="match status" value="1"/>
</dbReference>
<keyword evidence="3" id="KW-0813">Transport</keyword>
<dbReference type="CDD" id="cd21677">
    <property type="entry name" value="SMP_SYT"/>
    <property type="match status" value="1"/>
</dbReference>
<dbReference type="GO" id="GO:0005506">
    <property type="term" value="F:iron ion binding"/>
    <property type="evidence" value="ECO:0007669"/>
    <property type="project" value="InterPro"/>
</dbReference>
<keyword evidence="6" id="KW-0677">Repeat</keyword>
<evidence type="ECO:0000256" key="7">
    <source>
        <dbReference type="ARBA" id="ARBA00022837"/>
    </source>
</evidence>
<feature type="compositionally biased region" description="Basic and acidic residues" evidence="12">
    <location>
        <begin position="196"/>
        <end position="212"/>
    </location>
</feature>
<comment type="similarity">
    <text evidence="2">Belongs to the NifU family.</text>
</comment>
<dbReference type="SUPFAM" id="SSF110836">
    <property type="entry name" value="Hypothetical protein SAV1430"/>
    <property type="match status" value="1"/>
</dbReference>
<evidence type="ECO:0000256" key="5">
    <source>
        <dbReference type="ARBA" id="ARBA00022723"/>
    </source>
</evidence>
<evidence type="ECO:0000256" key="13">
    <source>
        <dbReference type="SAM" id="Phobius"/>
    </source>
</evidence>
<dbReference type="InterPro" id="IPR036498">
    <property type="entry name" value="Nfu/NifU_N_sf"/>
</dbReference>
<feature type="transmembrane region" description="Helical" evidence="13">
    <location>
        <begin position="441"/>
        <end position="470"/>
    </location>
</feature>
<dbReference type="InterPro" id="IPR034904">
    <property type="entry name" value="FSCA_dom_sf"/>
</dbReference>
<accession>A0AAV2YBV8</accession>
<dbReference type="GO" id="GO:0016020">
    <property type="term" value="C:membrane"/>
    <property type="evidence" value="ECO:0007669"/>
    <property type="project" value="UniProtKB-SubCell"/>
</dbReference>
<evidence type="ECO:0000256" key="1">
    <source>
        <dbReference type="ARBA" id="ARBA00004370"/>
    </source>
</evidence>
<comment type="subcellular location">
    <subcellularLocation>
        <location evidence="1">Membrane</location>
    </subcellularLocation>
</comment>
<dbReference type="InterPro" id="IPR014824">
    <property type="entry name" value="Nfu/NifU_N"/>
</dbReference>
<feature type="domain" description="SMP-LTD" evidence="14">
    <location>
        <begin position="511"/>
        <end position="697"/>
    </location>
</feature>
<proteinExistence type="inferred from homology"/>